<comment type="subunit">
    <text evidence="2">Heterodimer of an alpha and a beta subunit.</text>
</comment>
<dbReference type="PANTHER" id="PTHR11774:SF11">
    <property type="entry name" value="GERANYLGERANYL TRANSFERASE TYPE-2 SUBUNIT BETA"/>
    <property type="match status" value="1"/>
</dbReference>
<gene>
    <name evidence="13" type="primary">BET2</name>
    <name evidence="13" type="ORF">MNAN1_002983</name>
</gene>
<dbReference type="GO" id="GO:0046872">
    <property type="term" value="F:metal ion binding"/>
    <property type="evidence" value="ECO:0007669"/>
    <property type="project" value="UniProtKB-KW"/>
</dbReference>
<dbReference type="EMBL" id="CP119896">
    <property type="protein sequence ID" value="WFD27975.1"/>
    <property type="molecule type" value="Genomic_DNA"/>
</dbReference>
<proteinExistence type="inferred from homology"/>
<evidence type="ECO:0000256" key="6">
    <source>
        <dbReference type="ARBA" id="ARBA00022723"/>
    </source>
</evidence>
<dbReference type="InterPro" id="IPR026873">
    <property type="entry name" value="Ptb1"/>
</dbReference>
<dbReference type="CDD" id="cd02894">
    <property type="entry name" value="GGTase-II"/>
    <property type="match status" value="1"/>
</dbReference>
<keyword evidence="5 11" id="KW-0808">Transferase</keyword>
<comment type="cofactor">
    <cofactor evidence="11">
        <name>Zn(2+)</name>
        <dbReference type="ChEBI" id="CHEBI:29105"/>
    </cofactor>
    <text evidence="11">Binds 1 zinc ion per subunit.</text>
</comment>
<feature type="domain" description="Prenyltransferase alpha-alpha toroid" evidence="12">
    <location>
        <begin position="3"/>
        <end position="292"/>
    </location>
</feature>
<reference evidence="13" key="1">
    <citation type="submission" date="2023-03" db="EMBL/GenBank/DDBJ databases">
        <title>Mating type loci evolution in Malassezia.</title>
        <authorList>
            <person name="Coelho M.A."/>
        </authorList>
    </citation>
    <scope>NUCLEOTIDE SEQUENCE</scope>
    <source>
        <strain evidence="13">CBS 9557</strain>
    </source>
</reference>
<dbReference type="Gene3D" id="1.50.10.20">
    <property type="match status" value="1"/>
</dbReference>
<keyword evidence="14" id="KW-1185">Reference proteome</keyword>
<keyword evidence="6 11" id="KW-0479">Metal-binding</keyword>
<dbReference type="SUPFAM" id="SSF48239">
    <property type="entry name" value="Terpenoid cyclases/Protein prenyltransferases"/>
    <property type="match status" value="1"/>
</dbReference>
<dbReference type="GO" id="GO:0004663">
    <property type="term" value="F:Rab geranylgeranyltransferase activity"/>
    <property type="evidence" value="ECO:0007669"/>
    <property type="project" value="UniProtKB-UniRule"/>
</dbReference>
<keyword evidence="4 11" id="KW-0637">Prenyltransferase</keyword>
<evidence type="ECO:0000259" key="12">
    <source>
        <dbReference type="Pfam" id="PF00432"/>
    </source>
</evidence>
<evidence type="ECO:0000313" key="13">
    <source>
        <dbReference type="EMBL" id="WFD27975.1"/>
    </source>
</evidence>
<protein>
    <recommendedName>
        <fullName evidence="10 11">Geranylgeranyl transferase type-2 subunit beta</fullName>
        <ecNumber evidence="3 11">2.5.1.60</ecNumber>
    </recommendedName>
</protein>
<organism evidence="13 14">
    <name type="scientific">Malassezia nana</name>
    <dbReference type="NCBI Taxonomy" id="180528"/>
    <lineage>
        <taxon>Eukaryota</taxon>
        <taxon>Fungi</taxon>
        <taxon>Dikarya</taxon>
        <taxon>Basidiomycota</taxon>
        <taxon>Ustilaginomycotina</taxon>
        <taxon>Malasseziomycetes</taxon>
        <taxon>Malasseziales</taxon>
        <taxon>Malasseziaceae</taxon>
        <taxon>Malassezia</taxon>
    </lineage>
</organism>
<keyword evidence="8 11" id="KW-0862">Zinc</keyword>
<comment type="catalytic activity">
    <reaction evidence="9 11">
        <text>geranylgeranyl diphosphate + L-cysteinyl-[protein] = S-geranylgeranyl-L-cysteinyl-[protein] + diphosphate</text>
        <dbReference type="Rhea" id="RHEA:21240"/>
        <dbReference type="Rhea" id="RHEA-COMP:10131"/>
        <dbReference type="Rhea" id="RHEA-COMP:11537"/>
        <dbReference type="ChEBI" id="CHEBI:29950"/>
        <dbReference type="ChEBI" id="CHEBI:33019"/>
        <dbReference type="ChEBI" id="CHEBI:57533"/>
        <dbReference type="ChEBI" id="CHEBI:86021"/>
        <dbReference type="EC" id="2.5.1.60"/>
    </reaction>
</comment>
<name>A0AAF0EL15_9BASI</name>
<sequence>MTLLVDRHVQFIKKLEQKRDSSLAYHMTTHLRMNGVYWGLCALEIMQAGDALDRDALVDFVLSCYDEAAGGFGSYPAHDAHILSTLSAIQILALKDALPALGDRRARIVQFVRQLQRPDGSFQGDRWGETDTRFLYCAVSALAHLGALDELDHEKTIRWIMRCANMDGGFGLTEGAESHAAQALDRIDQDLLAWWLAERQVPGGGLNGRPQKLEDVCYSWWVLASLSLLQRLHWIDADKLRAFILSAQDAEGGGIADRPDNVADVFHTQFGVAGLALLGYPGLARVDPTYCMPSAVTRRLGIDRPFQDMHR</sequence>
<dbReference type="InterPro" id="IPR008930">
    <property type="entry name" value="Terpenoid_cyclase/PrenylTrfase"/>
</dbReference>
<evidence type="ECO:0000256" key="4">
    <source>
        <dbReference type="ARBA" id="ARBA00022602"/>
    </source>
</evidence>
<evidence type="ECO:0000256" key="10">
    <source>
        <dbReference type="ARBA" id="ARBA00069127"/>
    </source>
</evidence>
<dbReference type="EC" id="2.5.1.60" evidence="3 11"/>
<evidence type="ECO:0000313" key="14">
    <source>
        <dbReference type="Proteomes" id="UP001213623"/>
    </source>
</evidence>
<evidence type="ECO:0000256" key="8">
    <source>
        <dbReference type="ARBA" id="ARBA00022833"/>
    </source>
</evidence>
<evidence type="ECO:0000256" key="3">
    <source>
        <dbReference type="ARBA" id="ARBA00012656"/>
    </source>
</evidence>
<dbReference type="InterPro" id="IPR001330">
    <property type="entry name" value="Prenyltrans"/>
</dbReference>
<comment type="function">
    <text evidence="11">Catalyzes the transfer of a geranylgeranyl moiety from geranylgeranyl diphosphate to both cysteines of proteins with the C-terminal sequence -XXCC, -XCXC and -CCXX.</text>
</comment>
<dbReference type="Pfam" id="PF00432">
    <property type="entry name" value="Prenyltrans"/>
    <property type="match status" value="1"/>
</dbReference>
<dbReference type="InterPro" id="IPR045089">
    <property type="entry name" value="PGGT1B-like"/>
</dbReference>
<evidence type="ECO:0000256" key="7">
    <source>
        <dbReference type="ARBA" id="ARBA00022737"/>
    </source>
</evidence>
<evidence type="ECO:0000256" key="9">
    <source>
        <dbReference type="ARBA" id="ARBA00047658"/>
    </source>
</evidence>
<evidence type="ECO:0000256" key="11">
    <source>
        <dbReference type="RuleBase" id="RU365076"/>
    </source>
</evidence>
<evidence type="ECO:0000256" key="5">
    <source>
        <dbReference type="ARBA" id="ARBA00022679"/>
    </source>
</evidence>
<dbReference type="GO" id="GO:0005968">
    <property type="term" value="C:Rab-protein geranylgeranyltransferase complex"/>
    <property type="evidence" value="ECO:0007669"/>
    <property type="project" value="UniProtKB-UniRule"/>
</dbReference>
<dbReference type="Proteomes" id="UP001213623">
    <property type="component" value="Chromosome 5"/>
</dbReference>
<dbReference type="AlphaFoldDB" id="A0AAF0EL15"/>
<comment type="similarity">
    <text evidence="1 11">Belongs to the protein prenyltransferase subunit beta family.</text>
</comment>
<evidence type="ECO:0000256" key="2">
    <source>
        <dbReference type="ARBA" id="ARBA00011355"/>
    </source>
</evidence>
<evidence type="ECO:0000256" key="1">
    <source>
        <dbReference type="ARBA" id="ARBA00010497"/>
    </source>
</evidence>
<dbReference type="PANTHER" id="PTHR11774">
    <property type="entry name" value="GERANYLGERANYL TRANSFERASE TYPE BETA SUBUNIT"/>
    <property type="match status" value="1"/>
</dbReference>
<accession>A0AAF0EL15</accession>
<keyword evidence="7" id="KW-0677">Repeat</keyword>
<dbReference type="FunFam" id="1.50.10.20:FF:000012">
    <property type="entry name" value="Geranylgeranyl transferase type-2 subunit beta"/>
    <property type="match status" value="1"/>
</dbReference>
<dbReference type="GO" id="GO:0072657">
    <property type="term" value="P:protein localization to membrane"/>
    <property type="evidence" value="ECO:0007669"/>
    <property type="project" value="UniProtKB-ARBA"/>
</dbReference>